<feature type="compositionally biased region" description="Polar residues" evidence="1">
    <location>
        <begin position="103"/>
        <end position="115"/>
    </location>
</feature>
<name>A0A8J3WN61_9ACTN</name>
<dbReference type="EMBL" id="BOOJ01000033">
    <property type="protein sequence ID" value="GIH93526.1"/>
    <property type="molecule type" value="Genomic_DNA"/>
</dbReference>
<feature type="domain" description="HTH cro/C1-type" evidence="2">
    <location>
        <begin position="35"/>
        <end position="74"/>
    </location>
</feature>
<organism evidence="3 4">
    <name type="scientific">Planobispora siamensis</name>
    <dbReference type="NCBI Taxonomy" id="936338"/>
    <lineage>
        <taxon>Bacteria</taxon>
        <taxon>Bacillati</taxon>
        <taxon>Actinomycetota</taxon>
        <taxon>Actinomycetes</taxon>
        <taxon>Streptosporangiales</taxon>
        <taxon>Streptosporangiaceae</taxon>
        <taxon>Planobispora</taxon>
    </lineage>
</organism>
<reference evidence="3 4" key="1">
    <citation type="submission" date="2021-01" db="EMBL/GenBank/DDBJ databases">
        <title>Whole genome shotgun sequence of Planobispora siamensis NBRC 107568.</title>
        <authorList>
            <person name="Komaki H."/>
            <person name="Tamura T."/>
        </authorList>
    </citation>
    <scope>NUCLEOTIDE SEQUENCE [LARGE SCALE GENOMIC DNA]</scope>
    <source>
        <strain evidence="3 4">NBRC 107568</strain>
    </source>
</reference>
<dbReference type="AlphaFoldDB" id="A0A8J3WN61"/>
<dbReference type="InterPro" id="IPR001387">
    <property type="entry name" value="Cro/C1-type_HTH"/>
</dbReference>
<dbReference type="Pfam" id="PF01381">
    <property type="entry name" value="HTH_3"/>
    <property type="match status" value="1"/>
</dbReference>
<feature type="compositionally biased region" description="Basic and acidic residues" evidence="1">
    <location>
        <begin position="91"/>
        <end position="102"/>
    </location>
</feature>
<feature type="compositionally biased region" description="Polar residues" evidence="1">
    <location>
        <begin position="1"/>
        <end position="10"/>
    </location>
</feature>
<keyword evidence="4" id="KW-1185">Reference proteome</keyword>
<evidence type="ECO:0000313" key="4">
    <source>
        <dbReference type="Proteomes" id="UP000619788"/>
    </source>
</evidence>
<sequence length="285" mass="30118">MGGTEQTSAGTGRDRTGRPADLIRSLAEGTGKRGQREQARALGVSTTRLNAYLKGAIPPEETLIKMLRAAGVPESKHVVYLRVRNQALATKSDKPYKDDNSLHDTQPSLTDQNVTPPAVITPGHGEGGEHDHEAIGEHDHGERGEHDHGERGEHDHGANGEQAKGGPRLPSRMPQAAVAGAVLLAAALYALLPTGKADPAAPATPAAGEARCAYVIEESAPVYPEPDATAVAIKFKYRQDRVELLAGPHPPGWVAVRTPRDRPGFNWMRSAVLGASGPCLPGRPG</sequence>
<feature type="region of interest" description="Disordered" evidence="1">
    <location>
        <begin position="1"/>
        <end position="20"/>
    </location>
</feature>
<proteinExistence type="predicted"/>
<dbReference type="CDD" id="cd00093">
    <property type="entry name" value="HTH_XRE"/>
    <property type="match status" value="1"/>
</dbReference>
<evidence type="ECO:0000256" key="1">
    <source>
        <dbReference type="SAM" id="MobiDB-lite"/>
    </source>
</evidence>
<dbReference type="RefSeq" id="WP_275424585.1">
    <property type="nucleotide sequence ID" value="NZ_BOOJ01000033.1"/>
</dbReference>
<dbReference type="Proteomes" id="UP000619788">
    <property type="component" value="Unassembled WGS sequence"/>
</dbReference>
<feature type="region of interest" description="Disordered" evidence="1">
    <location>
        <begin position="91"/>
        <end position="172"/>
    </location>
</feature>
<comment type="caution">
    <text evidence="3">The sequence shown here is derived from an EMBL/GenBank/DDBJ whole genome shotgun (WGS) entry which is preliminary data.</text>
</comment>
<gene>
    <name evidence="3" type="ORF">Psi01_41560</name>
</gene>
<protein>
    <recommendedName>
        <fullName evidence="2">HTH cro/C1-type domain-containing protein</fullName>
    </recommendedName>
</protein>
<evidence type="ECO:0000259" key="2">
    <source>
        <dbReference type="Pfam" id="PF01381"/>
    </source>
</evidence>
<feature type="compositionally biased region" description="Basic and acidic residues" evidence="1">
    <location>
        <begin position="126"/>
        <end position="158"/>
    </location>
</feature>
<evidence type="ECO:0000313" key="3">
    <source>
        <dbReference type="EMBL" id="GIH93526.1"/>
    </source>
</evidence>
<accession>A0A8J3WN61</accession>